<organism>
    <name type="scientific">Pediculus humanus subsp. corporis</name>
    <name type="common">Body louse</name>
    <dbReference type="NCBI Taxonomy" id="121224"/>
    <lineage>
        <taxon>Eukaryota</taxon>
        <taxon>Metazoa</taxon>
        <taxon>Ecdysozoa</taxon>
        <taxon>Arthropoda</taxon>
        <taxon>Hexapoda</taxon>
        <taxon>Insecta</taxon>
        <taxon>Pterygota</taxon>
        <taxon>Neoptera</taxon>
        <taxon>Paraneoptera</taxon>
        <taxon>Psocodea</taxon>
        <taxon>Troctomorpha</taxon>
        <taxon>Phthiraptera</taxon>
        <taxon>Anoplura</taxon>
        <taxon>Pediculidae</taxon>
        <taxon>Pediculus</taxon>
    </lineage>
</organism>
<dbReference type="VEuPathDB" id="VectorBase:PHUM096810"/>
<dbReference type="KEGG" id="phu:Phum_PHUM096810"/>
<dbReference type="InParanoid" id="E0VCS7"/>
<dbReference type="HOGENOM" id="CLU_3071092_0_0_1"/>
<name>E0VCS7_PEDHC</name>
<evidence type="ECO:0000313" key="2">
    <source>
        <dbReference type="EnsemblMetazoa" id="PHUM096810-PA"/>
    </source>
</evidence>
<dbReference type="RefSeq" id="XP_002423921.1">
    <property type="nucleotide sequence ID" value="XM_002423876.1"/>
</dbReference>
<dbReference type="GeneID" id="8238039"/>
<sequence length="53" mass="5930">MSVLLLPSAVVNPTGNGKRVALNRTGQRKPDVFTFLNELKNLLLWIRVNVPDN</sequence>
<dbReference type="EMBL" id="AAZO01001154">
    <property type="status" value="NOT_ANNOTATED_CDS"/>
    <property type="molecule type" value="Genomic_DNA"/>
</dbReference>
<dbReference type="CTD" id="8238039"/>
<evidence type="ECO:0000313" key="1">
    <source>
        <dbReference type="EMBL" id="EEB11183.1"/>
    </source>
</evidence>
<dbReference type="AlphaFoldDB" id="E0VCS7"/>
<gene>
    <name evidence="2" type="primary">8238039</name>
    <name evidence="1" type="ORF">Phum_PHUM096810</name>
</gene>
<reference evidence="2" key="3">
    <citation type="submission" date="2021-02" db="UniProtKB">
        <authorList>
            <consortium name="EnsemblMetazoa"/>
        </authorList>
    </citation>
    <scope>IDENTIFICATION</scope>
    <source>
        <strain evidence="2">USDA</strain>
    </source>
</reference>
<protein>
    <submittedName>
        <fullName evidence="1 2">Uncharacterized protein</fullName>
    </submittedName>
</protein>
<keyword evidence="3" id="KW-1185">Reference proteome</keyword>
<dbReference type="EnsemblMetazoa" id="PHUM096810-RA">
    <property type="protein sequence ID" value="PHUM096810-PA"/>
    <property type="gene ID" value="PHUM096810"/>
</dbReference>
<reference evidence="1" key="1">
    <citation type="submission" date="2007-04" db="EMBL/GenBank/DDBJ databases">
        <title>Annotation of Pediculus humanus corporis strain USDA.</title>
        <authorList>
            <person name="Kirkness E."/>
            <person name="Hannick L."/>
            <person name="Hass B."/>
            <person name="Bruggner R."/>
            <person name="Lawson D."/>
            <person name="Bidwell S."/>
            <person name="Joardar V."/>
            <person name="Caler E."/>
            <person name="Walenz B."/>
            <person name="Inman J."/>
            <person name="Schobel S."/>
            <person name="Galinsky K."/>
            <person name="Amedeo P."/>
            <person name="Strausberg R."/>
        </authorList>
    </citation>
    <scope>NUCLEOTIDE SEQUENCE</scope>
    <source>
        <strain evidence="1">USDA</strain>
    </source>
</reference>
<evidence type="ECO:0000313" key="3">
    <source>
        <dbReference type="Proteomes" id="UP000009046"/>
    </source>
</evidence>
<dbReference type="EMBL" id="DS235063">
    <property type="protein sequence ID" value="EEB11183.1"/>
    <property type="molecule type" value="Genomic_DNA"/>
</dbReference>
<dbReference type="Proteomes" id="UP000009046">
    <property type="component" value="Unassembled WGS sequence"/>
</dbReference>
<proteinExistence type="predicted"/>
<reference evidence="1" key="2">
    <citation type="submission" date="2007-04" db="EMBL/GenBank/DDBJ databases">
        <title>The genome of the human body louse.</title>
        <authorList>
            <consortium name="The Human Body Louse Genome Consortium"/>
            <person name="Kirkness E."/>
            <person name="Walenz B."/>
            <person name="Hass B."/>
            <person name="Bruggner R."/>
            <person name="Strausberg R."/>
        </authorList>
    </citation>
    <scope>NUCLEOTIDE SEQUENCE</scope>
    <source>
        <strain evidence="1">USDA</strain>
    </source>
</reference>
<accession>E0VCS7</accession>